<protein>
    <submittedName>
        <fullName evidence="1">Uncharacterized protein</fullName>
    </submittedName>
</protein>
<organism evidence="1">
    <name type="scientific">Capsaspora owczarzaki</name>
    <dbReference type="NCBI Taxonomy" id="192875"/>
    <lineage>
        <taxon>Eukaryota</taxon>
        <taxon>Filasterea</taxon>
        <taxon>Capsaspora</taxon>
    </lineage>
</organism>
<sequence>MRYINLNKGKIRVIKKIKLNKLSHWKLRKFWNLVKIVKNNLLLTKLIKNAICNKFNLPTLNKKKLINNKIIKGKLTQSLQGLLNKQKKTRQPKLFKNKLKFLRLKKTIKLVRAYKRLGGLYNKRQDLFFTLNQFSIKSRRFFKKKISKIGVKQKKLGYNLRSFSASWKLISKIMKPLKSKMFNKINNTFIIHSFNQLKFHETKALKKAQIPHSKNNSSSSLWD</sequence>
<geneLocation type="mitochondrion" evidence="1"/>
<name>M1JER3_9EUKA</name>
<keyword evidence="1" id="KW-0496">Mitochondrion</keyword>
<gene>
    <name evidence="1" type="primary">orf223</name>
</gene>
<dbReference type="AlphaFoldDB" id="M1JER3"/>
<evidence type="ECO:0000313" key="1">
    <source>
        <dbReference type="EMBL" id="AGE93588.1"/>
    </source>
</evidence>
<accession>M1JER3</accession>
<dbReference type="EMBL" id="KC573038">
    <property type="protein sequence ID" value="AGE93588.1"/>
    <property type="molecule type" value="Genomic_DNA"/>
</dbReference>
<reference evidence="1" key="1">
    <citation type="journal article" date="2008" name="Mol. Biol. Evol.">
        <title>A phylogenomic investigation into the origin of metazoa.</title>
        <authorList>
            <person name="Ruiz-Trillo I."/>
            <person name="Roger A.J."/>
            <person name="Burger G."/>
            <person name="Gray M.W."/>
            <person name="Lang B.F."/>
        </authorList>
    </citation>
    <scope>NUCLEOTIDE SEQUENCE</scope>
    <source>
        <strain evidence="1">ATCC 30864</strain>
    </source>
</reference>
<reference evidence="1" key="2">
    <citation type="submission" date="2012-12" db="EMBL/GenBank/DDBJ databases">
        <authorList>
            <person name="Lang B.F."/>
        </authorList>
    </citation>
    <scope>NUCLEOTIDE SEQUENCE</scope>
    <source>
        <strain evidence="1">ATCC 30864</strain>
    </source>
</reference>
<proteinExistence type="predicted"/>